<keyword evidence="3" id="KW-1185">Reference proteome</keyword>
<dbReference type="InParanoid" id="A0A0J6WRI1"/>
<comment type="caution">
    <text evidence="1">The sequence shown here is derived from an EMBL/GenBank/DDBJ whole genome shotgun (WGS) entry which is preliminary data.</text>
</comment>
<evidence type="ECO:0000313" key="1">
    <source>
        <dbReference type="EMBL" id="KMO85114.1"/>
    </source>
</evidence>
<organism evidence="1 3">
    <name type="scientific">Megasphaera cerevisiae DSM 20462</name>
    <dbReference type="NCBI Taxonomy" id="1122219"/>
    <lineage>
        <taxon>Bacteria</taxon>
        <taxon>Bacillati</taxon>
        <taxon>Bacillota</taxon>
        <taxon>Negativicutes</taxon>
        <taxon>Veillonellales</taxon>
        <taxon>Veillonellaceae</taxon>
        <taxon>Megasphaera</taxon>
    </lineage>
</organism>
<evidence type="ECO:0000313" key="2">
    <source>
        <dbReference type="EMBL" id="KMO85150.1"/>
    </source>
</evidence>
<proteinExistence type="predicted"/>
<dbReference type="PATRIC" id="fig|1122219.3.peg.565"/>
<dbReference type="EMBL" id="LEKT01000155">
    <property type="protein sequence ID" value="KMO85114.1"/>
    <property type="molecule type" value="Genomic_DNA"/>
</dbReference>
<dbReference type="RefSeq" id="WP_048515676.1">
    <property type="nucleotide sequence ID" value="NZ_LEKT01000123.1"/>
</dbReference>
<accession>A0A0J6WRI1</accession>
<dbReference type="AlphaFoldDB" id="A0A0J6WRI1"/>
<dbReference type="Proteomes" id="UP000036503">
    <property type="component" value="Unassembled WGS sequence"/>
</dbReference>
<evidence type="ECO:0000313" key="3">
    <source>
        <dbReference type="Proteomes" id="UP000036503"/>
    </source>
</evidence>
<dbReference type="EMBL" id="LEKT01000123">
    <property type="protein sequence ID" value="KMO85150.1"/>
    <property type="molecule type" value="Genomic_DNA"/>
</dbReference>
<feature type="non-terminal residue" evidence="1">
    <location>
        <position position="1"/>
    </location>
</feature>
<reference evidence="1 3" key="1">
    <citation type="submission" date="2015-06" db="EMBL/GenBank/DDBJ databases">
        <title>Draft genome sequence of beer spoilage bacterium Megasphaera cerevisiae type strain 20462.</title>
        <authorList>
            <person name="Kutumbaka K."/>
            <person name="Pasmowitz J."/>
            <person name="Mategko J."/>
            <person name="Reyes D."/>
            <person name="Friedrich A."/>
            <person name="Han S."/>
            <person name="Martens-Habbena W."/>
            <person name="Neal-McKinney J."/>
            <person name="Janagama H.K."/>
            <person name="Nadala C."/>
            <person name="Samadpour M."/>
        </authorList>
    </citation>
    <scope>NUCLEOTIDE SEQUENCE [LARGE SCALE GENOMIC DNA]</scope>
    <source>
        <strain evidence="1 3">DSM 20462</strain>
    </source>
</reference>
<name>A0A0J6WRI1_9FIRM</name>
<protein>
    <submittedName>
        <fullName evidence="1">Uncharacterized protein</fullName>
    </submittedName>
</protein>
<gene>
    <name evidence="2" type="ORF">AB840_15300</name>
    <name evidence="1" type="ORF">AB840_15520</name>
</gene>
<sequence>NGLSAIIYPIALSNKPWAIITTEGDPSGWDNNINGIAIAGADIATASNTRANILSKWVVNGGTITRQGQNVRFFIIGV</sequence>